<keyword evidence="3" id="KW-1185">Reference proteome</keyword>
<dbReference type="Proteomes" id="UP000500741">
    <property type="component" value="Chromosome"/>
</dbReference>
<reference evidence="2 3" key="1">
    <citation type="submission" date="2020-03" db="EMBL/GenBank/DDBJ databases">
        <title>Weissella sp. nov., isolated from Cybister lewisianus.</title>
        <authorList>
            <person name="Hyun D.-W."/>
            <person name="Bae J.-W."/>
        </authorList>
    </citation>
    <scope>NUCLEOTIDE SEQUENCE [LARGE SCALE GENOMIC DNA]</scope>
    <source>
        <strain evidence="2 3">HDW19</strain>
    </source>
</reference>
<accession>A0A6G8B1N6</accession>
<dbReference type="EMBL" id="CP049888">
    <property type="protein sequence ID" value="QIL51147.1"/>
    <property type="molecule type" value="Genomic_DNA"/>
</dbReference>
<dbReference type="KEGG" id="wco:G7084_07505"/>
<evidence type="ECO:0000313" key="3">
    <source>
        <dbReference type="Proteomes" id="UP000500741"/>
    </source>
</evidence>
<dbReference type="RefSeq" id="WP_166011451.1">
    <property type="nucleotide sequence ID" value="NZ_CP049888.1"/>
</dbReference>
<gene>
    <name evidence="2" type="ORF">G7084_07505</name>
</gene>
<evidence type="ECO:0000313" key="2">
    <source>
        <dbReference type="EMBL" id="QIL51147.1"/>
    </source>
</evidence>
<organism evidence="2 3">
    <name type="scientific">Weissella coleopterorum</name>
    <dbReference type="NCBI Taxonomy" id="2714949"/>
    <lineage>
        <taxon>Bacteria</taxon>
        <taxon>Bacillati</taxon>
        <taxon>Bacillota</taxon>
        <taxon>Bacilli</taxon>
        <taxon>Lactobacillales</taxon>
        <taxon>Lactobacillaceae</taxon>
        <taxon>Weissella</taxon>
    </lineage>
</organism>
<protein>
    <recommendedName>
        <fullName evidence="1">Putative zinc ribbon domain-containing protein</fullName>
    </recommendedName>
</protein>
<dbReference type="Pfam" id="PF12674">
    <property type="entry name" value="Zn_ribbon_2"/>
    <property type="match status" value="1"/>
</dbReference>
<sequence length="86" mass="9938">MEKFCQSCAMPLNTNILGTEADGSRSQKYCTQCYLNGQFVQPNLTFDEMVAIGIKGIDQTRGNRIAKWMMKKSYPMMLKNTERFKR</sequence>
<evidence type="ECO:0000259" key="1">
    <source>
        <dbReference type="Pfam" id="PF12674"/>
    </source>
</evidence>
<proteinExistence type="predicted"/>
<name>A0A6G8B1N6_9LACO</name>
<dbReference type="AlphaFoldDB" id="A0A6G8B1N6"/>
<feature type="domain" description="Putative zinc ribbon" evidence="1">
    <location>
        <begin position="4"/>
        <end position="77"/>
    </location>
</feature>
<dbReference type="InterPro" id="IPR025868">
    <property type="entry name" value="Zn_ribbon_dom_put"/>
</dbReference>